<proteinExistence type="predicted"/>
<evidence type="ECO:0000313" key="1">
    <source>
        <dbReference type="EMBL" id="AKB76286.1"/>
    </source>
</evidence>
<sequence>MTKHVKLKSKGIIATLKELLRDLFQYEDAERISFRERRARSPTTIEVPYKGSPGLVIMEIALKDITLNNM</sequence>
<protein>
    <submittedName>
        <fullName evidence="1">Uncharacterized protein</fullName>
    </submittedName>
</protein>
<dbReference type="Proteomes" id="UP000033072">
    <property type="component" value="Chromosome"/>
</dbReference>
<dbReference type="KEGG" id="mls:MSLAZ_3025"/>
<dbReference type="EMBL" id="CP009515">
    <property type="protein sequence ID" value="AKB76286.1"/>
    <property type="molecule type" value="Genomic_DNA"/>
</dbReference>
<reference evidence="1 2" key="1">
    <citation type="submission" date="2014-07" db="EMBL/GenBank/DDBJ databases">
        <title>Methanogenic archaea and the global carbon cycle.</title>
        <authorList>
            <person name="Henriksen J.R."/>
            <person name="Luke J."/>
            <person name="Reinhart S."/>
            <person name="Benedict M.N."/>
            <person name="Youngblut N.D."/>
            <person name="Metcalf M.E."/>
            <person name="Whitaker R.J."/>
            <person name="Metcalf W.W."/>
        </authorList>
    </citation>
    <scope>NUCLEOTIDE SEQUENCE [LARGE SCALE GENOMIC DNA]</scope>
    <source>
        <strain evidence="1 2">Z-7289</strain>
    </source>
</reference>
<dbReference type="OrthoDB" id="131305at2157"/>
<dbReference type="HOGENOM" id="CLU_2748202_0_0_2"/>
<dbReference type="GeneID" id="43316919"/>
<dbReference type="RefSeq" id="WP_048128441.1">
    <property type="nucleotide sequence ID" value="NZ_CP009515.1"/>
</dbReference>
<keyword evidence="2" id="KW-1185">Reference proteome</keyword>
<accession>A0A0E3S6Y0</accession>
<name>A0A0E3S6Y0_9EURY</name>
<dbReference type="AlphaFoldDB" id="A0A0E3S6Y0"/>
<organism evidence="1 2">
    <name type="scientific">Methanosarcina lacustris Z-7289</name>
    <dbReference type="NCBI Taxonomy" id="1434111"/>
    <lineage>
        <taxon>Archaea</taxon>
        <taxon>Methanobacteriati</taxon>
        <taxon>Methanobacteriota</taxon>
        <taxon>Stenosarchaea group</taxon>
        <taxon>Methanomicrobia</taxon>
        <taxon>Methanosarcinales</taxon>
        <taxon>Methanosarcinaceae</taxon>
        <taxon>Methanosarcina</taxon>
    </lineage>
</organism>
<gene>
    <name evidence="1" type="ORF">MSLAZ_3025</name>
</gene>
<evidence type="ECO:0000313" key="2">
    <source>
        <dbReference type="Proteomes" id="UP000033072"/>
    </source>
</evidence>